<dbReference type="EMBL" id="HBHW01008250">
    <property type="protein sequence ID" value="CAE0038260.1"/>
    <property type="molecule type" value="Transcribed_RNA"/>
</dbReference>
<protein>
    <recommendedName>
        <fullName evidence="1">AAA+ ATPase domain-containing protein</fullName>
    </recommendedName>
</protein>
<organism evidence="4">
    <name type="scientific">Rhodosorus marinus</name>
    <dbReference type="NCBI Taxonomy" id="101924"/>
    <lineage>
        <taxon>Eukaryota</taxon>
        <taxon>Rhodophyta</taxon>
        <taxon>Stylonematophyceae</taxon>
        <taxon>Stylonematales</taxon>
        <taxon>Stylonemataceae</taxon>
        <taxon>Rhodosorus</taxon>
    </lineage>
</organism>
<dbReference type="EMBL" id="HBHW01008253">
    <property type="protein sequence ID" value="CAE0038263.1"/>
    <property type="molecule type" value="Transcribed_RNA"/>
</dbReference>
<dbReference type="AlphaFoldDB" id="A0A7S2ZFW8"/>
<evidence type="ECO:0000313" key="2">
    <source>
        <dbReference type="EMBL" id="CAE0038260.1"/>
    </source>
</evidence>
<feature type="domain" description="AAA+ ATPase" evidence="1">
    <location>
        <begin position="281"/>
        <end position="409"/>
    </location>
</feature>
<gene>
    <name evidence="2" type="ORF">RMAR00112_LOCUS6218</name>
    <name evidence="3" type="ORF">RMAR00112_LOCUS6219</name>
    <name evidence="4" type="ORF">RMAR00112_LOCUS6220</name>
    <name evidence="5" type="ORF">RMAR00112_LOCUS6221</name>
</gene>
<dbReference type="PANTHER" id="PTHR42935">
    <property type="entry name" value="SLR0930 PROTEIN"/>
    <property type="match status" value="1"/>
</dbReference>
<sequence length="526" mass="57838">MCAFLSPSVVTIRGGGAHVRVCSPGWRGRARVGAAGKRSRVSMVLASPDQKMSSALEVREMIASLVLFDEFRRDSTEPGFCNLLVAVLDAILKGDRVKAAELYSSLWVVCCGLEGKGWFEQIIHLIYTAGGGNPFTDVVQSVDKIPKHVIDILAADLNILEELAHFDTKLLKEWIGSDLLPDFIQITGFRDVLPQKADQELDKLRNGRDWGAHALEIARAVKGMGVGPTGEYYGLYCTGGALSGVVSRTEALSTPAARFVGVEEIAQKLYQNTESLLGGFKAQNALLYGPPGCGKSSLIRSLILKYGENGLRIVEVAKHELGQLPNLVFTLSKLPQKFVIFVDDLSYTEFEAEQMREGKAGLEGSLRGSCDNVVIYVTSNRRHPAISSIMDETEEKKAFSQRFGLTLQFPAADRYQYRAIVEQLARDEGVELDLAELNRRSLLWAFGHTNQKDANGLSGRTARQFIDFLVADEALRGLGQDQGVIDWGDTPGTPWYACIEEDGIFKDGVYQKDKELKRAQENGSAH</sequence>
<evidence type="ECO:0000313" key="3">
    <source>
        <dbReference type="EMBL" id="CAE0038261.1"/>
    </source>
</evidence>
<dbReference type="InterPro" id="IPR027417">
    <property type="entry name" value="P-loop_NTPase"/>
</dbReference>
<dbReference type="PANTHER" id="PTHR42935:SF1">
    <property type="entry name" value="SLR0930 PROTEIN"/>
    <property type="match status" value="1"/>
</dbReference>
<proteinExistence type="predicted"/>
<reference evidence="4" key="1">
    <citation type="submission" date="2021-01" db="EMBL/GenBank/DDBJ databases">
        <authorList>
            <person name="Corre E."/>
            <person name="Pelletier E."/>
            <person name="Niang G."/>
            <person name="Scheremetjew M."/>
            <person name="Finn R."/>
            <person name="Kale V."/>
            <person name="Holt S."/>
            <person name="Cochrane G."/>
            <person name="Meng A."/>
            <person name="Brown T."/>
            <person name="Cohen L."/>
        </authorList>
    </citation>
    <scope>NUCLEOTIDE SEQUENCE</scope>
    <source>
        <strain evidence="4">CCMP 769</strain>
    </source>
</reference>
<dbReference type="InterPro" id="IPR008533">
    <property type="entry name" value="DUF815"/>
</dbReference>
<dbReference type="InterPro" id="IPR003593">
    <property type="entry name" value="AAA+_ATPase"/>
</dbReference>
<dbReference type="EMBL" id="HBHW01008251">
    <property type="protein sequence ID" value="CAE0038261.1"/>
    <property type="molecule type" value="Transcribed_RNA"/>
</dbReference>
<evidence type="ECO:0000313" key="4">
    <source>
        <dbReference type="EMBL" id="CAE0038262.1"/>
    </source>
</evidence>
<evidence type="ECO:0000259" key="1">
    <source>
        <dbReference type="SMART" id="SM00382"/>
    </source>
</evidence>
<dbReference type="SMART" id="SM00382">
    <property type="entry name" value="AAA"/>
    <property type="match status" value="1"/>
</dbReference>
<dbReference type="Gene3D" id="3.40.50.300">
    <property type="entry name" value="P-loop containing nucleotide triphosphate hydrolases"/>
    <property type="match status" value="1"/>
</dbReference>
<dbReference type="SUPFAM" id="SSF52540">
    <property type="entry name" value="P-loop containing nucleoside triphosphate hydrolases"/>
    <property type="match status" value="1"/>
</dbReference>
<name>A0A7S2ZFW8_9RHOD</name>
<evidence type="ECO:0000313" key="5">
    <source>
        <dbReference type="EMBL" id="CAE0038263.1"/>
    </source>
</evidence>
<accession>A0A7S2ZFW8</accession>
<dbReference type="CDD" id="cd00009">
    <property type="entry name" value="AAA"/>
    <property type="match status" value="1"/>
</dbReference>
<dbReference type="Pfam" id="PF05673">
    <property type="entry name" value="DUF815"/>
    <property type="match status" value="1"/>
</dbReference>
<dbReference type="EMBL" id="HBHW01008252">
    <property type="protein sequence ID" value="CAE0038262.1"/>
    <property type="molecule type" value="Transcribed_RNA"/>
</dbReference>